<comment type="similarity">
    <text evidence="2">Belongs to the acyltransferase 3 family.</text>
</comment>
<feature type="transmembrane region" description="Helical" evidence="3">
    <location>
        <begin position="91"/>
        <end position="112"/>
    </location>
</feature>
<dbReference type="GO" id="GO:0016747">
    <property type="term" value="F:acyltransferase activity, transferring groups other than amino-acyl groups"/>
    <property type="evidence" value="ECO:0007669"/>
    <property type="project" value="InterPro"/>
</dbReference>
<organism evidence="5 6">
    <name type="scientific">Bacillus mesophilus</name>
    <dbReference type="NCBI Taxonomy" id="1808955"/>
    <lineage>
        <taxon>Bacteria</taxon>
        <taxon>Bacillati</taxon>
        <taxon>Bacillota</taxon>
        <taxon>Bacilli</taxon>
        <taxon>Bacillales</taxon>
        <taxon>Bacillaceae</taxon>
        <taxon>Bacillus</taxon>
    </lineage>
</organism>
<name>A0A6M0QBM3_9BACI</name>
<feature type="transmembrane region" description="Helical" evidence="3">
    <location>
        <begin position="16"/>
        <end position="34"/>
    </location>
</feature>
<protein>
    <submittedName>
        <fullName evidence="5">Acyltransferase</fullName>
    </submittedName>
</protein>
<feature type="transmembrane region" description="Helical" evidence="3">
    <location>
        <begin position="54"/>
        <end position="79"/>
    </location>
</feature>
<dbReference type="Pfam" id="PF01757">
    <property type="entry name" value="Acyl_transf_3"/>
    <property type="match status" value="1"/>
</dbReference>
<evidence type="ECO:0000256" key="3">
    <source>
        <dbReference type="SAM" id="Phobius"/>
    </source>
</evidence>
<dbReference type="AlphaFoldDB" id="A0A6M0QBM3"/>
<dbReference type="PANTHER" id="PTHR36927">
    <property type="entry name" value="BLR4337 PROTEIN"/>
    <property type="match status" value="1"/>
</dbReference>
<feature type="transmembrane region" description="Helical" evidence="3">
    <location>
        <begin position="328"/>
        <end position="350"/>
    </location>
</feature>
<keyword evidence="6" id="KW-1185">Reference proteome</keyword>
<evidence type="ECO:0000313" key="5">
    <source>
        <dbReference type="EMBL" id="NEY73657.1"/>
    </source>
</evidence>
<feature type="transmembrane region" description="Helical" evidence="3">
    <location>
        <begin position="232"/>
        <end position="252"/>
    </location>
</feature>
<sequence length="380" mass="44432">MEKNSYEQKRRYDLDWIRVLATLVVFLYHCSMFFNPFPWHIKNSELNSSWVLVFSLFVGSWIMPIFFVISGISMVYALRKRKLLTFIKERFVRLGVPLIMGVLLLTPPQIYIERIVNNQFKGDFLGFYPHFFDGVYLDFGGTGNFAFFGLHLWYLLVLLLFSLLCLPLFKKFPSFKKVGTIHFLTPPLLLFLAGVVNTQKLGGWDLFIYLLLFIYGFYFFSSPTFVLTNKRLIKYSILVAVASTLIYIVWFMNHYPQHGSIESTIFYGIRTLNCWSLLLIIFYLANKFLSHNSHFLQYGSEASMPFYVIHQPVIVIVGYFIHDLNWAIPVKLLILIGISFAFNILIYHFVIRHLSVTRIIFGLKSKETKQVGDTEKLSIR</sequence>
<gene>
    <name evidence="5" type="ORF">G4D63_18230</name>
</gene>
<dbReference type="InterPro" id="IPR002656">
    <property type="entry name" value="Acyl_transf_3_dom"/>
</dbReference>
<feature type="transmembrane region" description="Helical" evidence="3">
    <location>
        <begin position="306"/>
        <end position="322"/>
    </location>
</feature>
<evidence type="ECO:0000313" key="6">
    <source>
        <dbReference type="Proteomes" id="UP000481043"/>
    </source>
</evidence>
<dbReference type="Proteomes" id="UP000481043">
    <property type="component" value="Unassembled WGS sequence"/>
</dbReference>
<accession>A0A6M0QBM3</accession>
<proteinExistence type="inferred from homology"/>
<keyword evidence="5" id="KW-0012">Acyltransferase</keyword>
<evidence type="ECO:0000256" key="2">
    <source>
        <dbReference type="ARBA" id="ARBA00007400"/>
    </source>
</evidence>
<keyword evidence="5" id="KW-0808">Transferase</keyword>
<comment type="subcellular location">
    <subcellularLocation>
        <location evidence="1">Membrane</location>
    </subcellularLocation>
</comment>
<dbReference type="RefSeq" id="WP_163181411.1">
    <property type="nucleotide sequence ID" value="NZ_JAAIWM010000008.1"/>
</dbReference>
<feature type="transmembrane region" description="Helical" evidence="3">
    <location>
        <begin position="264"/>
        <end position="285"/>
    </location>
</feature>
<feature type="domain" description="Acyltransferase 3" evidence="4">
    <location>
        <begin position="12"/>
        <end position="347"/>
    </location>
</feature>
<evidence type="ECO:0000256" key="1">
    <source>
        <dbReference type="ARBA" id="ARBA00004370"/>
    </source>
</evidence>
<keyword evidence="3" id="KW-0812">Transmembrane</keyword>
<keyword evidence="3" id="KW-1133">Transmembrane helix</keyword>
<feature type="transmembrane region" description="Helical" evidence="3">
    <location>
        <begin position="145"/>
        <end position="166"/>
    </location>
</feature>
<feature type="transmembrane region" description="Helical" evidence="3">
    <location>
        <begin position="202"/>
        <end position="220"/>
    </location>
</feature>
<dbReference type="PANTHER" id="PTHR36927:SF3">
    <property type="entry name" value="GLUCANS BIOSYNTHESIS PROTEIN C"/>
    <property type="match status" value="1"/>
</dbReference>
<feature type="transmembrane region" description="Helical" evidence="3">
    <location>
        <begin position="178"/>
        <end position="196"/>
    </location>
</feature>
<comment type="caution">
    <text evidence="5">The sequence shown here is derived from an EMBL/GenBank/DDBJ whole genome shotgun (WGS) entry which is preliminary data.</text>
</comment>
<reference evidence="5 6" key="1">
    <citation type="submission" date="2020-02" db="EMBL/GenBank/DDBJ databases">
        <title>Bacillus aquiflavi sp. nov., isolated from yellow water of strong flavor Chinese baijiu in Yibin region of China.</title>
        <authorList>
            <person name="Xie J."/>
        </authorList>
    </citation>
    <scope>NUCLEOTIDE SEQUENCE [LARGE SCALE GENOMIC DNA]</scope>
    <source>
        <strain evidence="5 6">SA4</strain>
    </source>
</reference>
<evidence type="ECO:0000259" key="4">
    <source>
        <dbReference type="Pfam" id="PF01757"/>
    </source>
</evidence>
<dbReference type="InterPro" id="IPR050623">
    <property type="entry name" value="Glucan_succinyl_AcylTrfase"/>
</dbReference>
<keyword evidence="3" id="KW-0472">Membrane</keyword>
<dbReference type="EMBL" id="JAAIWM010000008">
    <property type="protein sequence ID" value="NEY73657.1"/>
    <property type="molecule type" value="Genomic_DNA"/>
</dbReference>